<reference evidence="3" key="1">
    <citation type="submission" date="2016-04" db="EMBL/GenBank/DDBJ databases">
        <title>Cephalotus genome sequencing.</title>
        <authorList>
            <person name="Fukushima K."/>
            <person name="Hasebe M."/>
            <person name="Fang X."/>
        </authorList>
    </citation>
    <scope>NUCLEOTIDE SEQUENCE [LARGE SCALE GENOMIC DNA]</scope>
    <source>
        <strain evidence="3">cv. St1</strain>
    </source>
</reference>
<gene>
    <name evidence="2" type="ORF">CFOL_v3_16880</name>
</gene>
<dbReference type="InParanoid" id="A0A1Q3BZE5"/>
<feature type="signal peptide" evidence="1">
    <location>
        <begin position="1"/>
        <end position="20"/>
    </location>
</feature>
<protein>
    <recommendedName>
        <fullName evidence="4">Bifunctional inhibitor/plant lipid transfer protein/seed storage helical domain-containing protein</fullName>
    </recommendedName>
</protein>
<name>A0A1Q3BZE5_CEPFO</name>
<organism evidence="2 3">
    <name type="scientific">Cephalotus follicularis</name>
    <name type="common">Albany pitcher plant</name>
    <dbReference type="NCBI Taxonomy" id="3775"/>
    <lineage>
        <taxon>Eukaryota</taxon>
        <taxon>Viridiplantae</taxon>
        <taxon>Streptophyta</taxon>
        <taxon>Embryophyta</taxon>
        <taxon>Tracheophyta</taxon>
        <taxon>Spermatophyta</taxon>
        <taxon>Magnoliopsida</taxon>
        <taxon>eudicotyledons</taxon>
        <taxon>Gunneridae</taxon>
        <taxon>Pentapetalae</taxon>
        <taxon>rosids</taxon>
        <taxon>fabids</taxon>
        <taxon>Oxalidales</taxon>
        <taxon>Cephalotaceae</taxon>
        <taxon>Cephalotus</taxon>
    </lineage>
</organism>
<evidence type="ECO:0000313" key="2">
    <source>
        <dbReference type="EMBL" id="GAV73394.1"/>
    </source>
</evidence>
<keyword evidence="1" id="KW-0732">Signal</keyword>
<feature type="chain" id="PRO_5012253329" description="Bifunctional inhibitor/plant lipid transfer protein/seed storage helical domain-containing protein" evidence="1">
    <location>
        <begin position="21"/>
        <end position="86"/>
    </location>
</feature>
<keyword evidence="3" id="KW-1185">Reference proteome</keyword>
<evidence type="ECO:0000313" key="3">
    <source>
        <dbReference type="Proteomes" id="UP000187406"/>
    </source>
</evidence>
<proteinExistence type="predicted"/>
<accession>A0A1Q3BZE5</accession>
<evidence type="ECO:0008006" key="4">
    <source>
        <dbReference type="Google" id="ProtNLM"/>
    </source>
</evidence>
<comment type="caution">
    <text evidence="2">The sequence shown here is derived from an EMBL/GenBank/DDBJ whole genome shotgun (WGS) entry which is preliminary data.</text>
</comment>
<dbReference type="AlphaFoldDB" id="A0A1Q3BZE5"/>
<evidence type="ECO:0000256" key="1">
    <source>
        <dbReference type="SAM" id="SignalP"/>
    </source>
</evidence>
<dbReference type="Proteomes" id="UP000187406">
    <property type="component" value="Unassembled WGS sequence"/>
</dbReference>
<dbReference type="OrthoDB" id="1885440at2759"/>
<dbReference type="EMBL" id="BDDD01001105">
    <property type="protein sequence ID" value="GAV73394.1"/>
    <property type="molecule type" value="Genomic_DNA"/>
</dbReference>
<sequence>MVIMLALVVGVVWEIPMAMADMSPCQNLLVSECRAVIFGRTPSPTCCQRVRIAAIIGVKRTVKQIQNCGRIVPHNFKCGSDLSLIY</sequence>